<dbReference type="InterPro" id="IPR039426">
    <property type="entry name" value="TonB-dep_rcpt-like"/>
</dbReference>
<evidence type="ECO:0000256" key="9">
    <source>
        <dbReference type="ARBA" id="ARBA00023170"/>
    </source>
</evidence>
<dbReference type="GO" id="GO:0033214">
    <property type="term" value="P:siderophore-iron import into cell"/>
    <property type="evidence" value="ECO:0007669"/>
    <property type="project" value="TreeGrafter"/>
</dbReference>
<feature type="domain" description="TonB-dependent receptor plug" evidence="16">
    <location>
        <begin position="62"/>
        <end position="170"/>
    </location>
</feature>
<feature type="signal peptide" evidence="14">
    <location>
        <begin position="1"/>
        <end position="39"/>
    </location>
</feature>
<dbReference type="SUPFAM" id="SSF56935">
    <property type="entry name" value="Porins"/>
    <property type="match status" value="1"/>
</dbReference>
<sequence>MKKQIERRAFNTRPLTGRSLLVKNLACLGICMAATPAMAEEAAAQVRLAPVTVVGEHQERLERPGSAHVITEQELRAQNYDNIDQALRRVPGVYFRQEDGFGLFPNISLRGTDTTRSAKITVMEDGVMIAPAPYSAPAAYFSPATGRMSSIEILKGSSQVKYGPHITGGVLNYQSTQIPLKQRAYLRSTYGEFGDFRAHGFVGNTLDTEWGRFGYVLEGYFRRNDGFKKIDKTPDFRNSGDTGFTRFEPMAKLSFEPKTDLYQHFEFKFGYSSMDADETYLGLSDADFRNNPYRRYAASRFDNITTEQFRGHLRHFIAPTDNLDVTTTFYYTEFSRNWQKLHDLRNVPGVGNMNLSRAVAGANGGAGLACLKGDLDCTLRVRNNNRDYMTQGVESVANYRFDTGQIAHHITGGVRYHYDEERRFQRDELFFQTANGTIFDHNPGQPGDAGNRKDAVDALAFHMQDRIRWGRWQFIPGIRYERLWLNHQNFDNPAAGGRASLDLFAGGVGVVYDLSEEWKLIGGAHRGFSPPNPSSVVVNKLKEETSTAFEWGARYLGMNGALSAEAIGFLTLFDNLIVVDNIGGTGTGLADNLGKAQSLGLEFSTTFDAGMANNWGFSNPYFFTFTYTDATQRSNARSTNPESIFSFGEKGNRIPYIPEYQLTTGTSIEFAEWALNFTASYIGAAYTSASNVTTQVDGNGNPDARFGKTDSYWLLDMSAHYQVKRGVRILAGVHNLLDERYISSRQPHGPRPGAPRMAYAGFELDF</sequence>
<evidence type="ECO:0000256" key="11">
    <source>
        <dbReference type="PROSITE-ProRule" id="PRU01360"/>
    </source>
</evidence>
<gene>
    <name evidence="17" type="ORF">SAMN05421881_102832</name>
</gene>
<keyword evidence="6 14" id="KW-0732">Signal</keyword>
<comment type="subcellular location">
    <subcellularLocation>
        <location evidence="1 11">Cell outer membrane</location>
        <topology evidence="1 11">Multi-pass membrane protein</topology>
    </subcellularLocation>
</comment>
<keyword evidence="9" id="KW-0675">Receptor</keyword>
<dbReference type="GO" id="GO:0009279">
    <property type="term" value="C:cell outer membrane"/>
    <property type="evidence" value="ECO:0007669"/>
    <property type="project" value="UniProtKB-SubCell"/>
</dbReference>
<keyword evidence="8 11" id="KW-0472">Membrane</keyword>
<dbReference type="EMBL" id="FNOY01000028">
    <property type="protein sequence ID" value="SDY31000.1"/>
    <property type="molecule type" value="Genomic_DNA"/>
</dbReference>
<keyword evidence="3 11" id="KW-0813">Transport</keyword>
<evidence type="ECO:0000256" key="14">
    <source>
        <dbReference type="SAM" id="SignalP"/>
    </source>
</evidence>
<dbReference type="PANTHER" id="PTHR30442">
    <property type="entry name" value="IRON III DICITRATE TRANSPORT PROTEIN FECA"/>
    <property type="match status" value="1"/>
</dbReference>
<dbReference type="InterPro" id="IPR010917">
    <property type="entry name" value="TonB_rcpt_CS"/>
</dbReference>
<keyword evidence="10 11" id="KW-0998">Cell outer membrane</keyword>
<keyword evidence="5 11" id="KW-0812">Transmembrane</keyword>
<dbReference type="InterPro" id="IPR000531">
    <property type="entry name" value="Beta-barrel_TonB"/>
</dbReference>
<dbReference type="PANTHER" id="PTHR30442:SF0">
    <property type="entry name" value="FE(3+) DICITRATE TRANSPORT PROTEIN FECA"/>
    <property type="match status" value="1"/>
</dbReference>
<feature type="short sequence motif" description="TonB C-terminal box" evidence="12">
    <location>
        <begin position="749"/>
        <end position="766"/>
    </location>
</feature>
<evidence type="ECO:0000256" key="5">
    <source>
        <dbReference type="ARBA" id="ARBA00022692"/>
    </source>
</evidence>
<evidence type="ECO:0000256" key="6">
    <source>
        <dbReference type="ARBA" id="ARBA00022729"/>
    </source>
</evidence>
<accession>A0A1H3ITF3</accession>
<dbReference type="CDD" id="cd01347">
    <property type="entry name" value="ligand_gated_channel"/>
    <property type="match status" value="1"/>
</dbReference>
<keyword evidence="18" id="KW-1185">Reference proteome</keyword>
<dbReference type="InterPro" id="IPR037066">
    <property type="entry name" value="Plug_dom_sf"/>
</dbReference>
<evidence type="ECO:0000256" key="13">
    <source>
        <dbReference type="RuleBase" id="RU003357"/>
    </source>
</evidence>
<dbReference type="STRING" id="44576.SAMN05421881_102832"/>
<evidence type="ECO:0000313" key="18">
    <source>
        <dbReference type="Proteomes" id="UP000198640"/>
    </source>
</evidence>
<evidence type="ECO:0000259" key="15">
    <source>
        <dbReference type="Pfam" id="PF00593"/>
    </source>
</evidence>
<evidence type="ECO:0000313" key="17">
    <source>
        <dbReference type="EMBL" id="SDY31000.1"/>
    </source>
</evidence>
<dbReference type="InterPro" id="IPR012910">
    <property type="entry name" value="Plug_dom"/>
</dbReference>
<feature type="chain" id="PRO_5011484851" evidence="14">
    <location>
        <begin position="40"/>
        <end position="766"/>
    </location>
</feature>
<evidence type="ECO:0000256" key="10">
    <source>
        <dbReference type="ARBA" id="ARBA00023237"/>
    </source>
</evidence>
<dbReference type="RefSeq" id="WP_176973974.1">
    <property type="nucleotide sequence ID" value="NZ_FNOY01000028.1"/>
</dbReference>
<evidence type="ECO:0000256" key="7">
    <source>
        <dbReference type="ARBA" id="ARBA00023077"/>
    </source>
</evidence>
<evidence type="ECO:0000259" key="16">
    <source>
        <dbReference type="Pfam" id="PF07715"/>
    </source>
</evidence>
<feature type="domain" description="TonB-dependent receptor-like beta-barrel" evidence="15">
    <location>
        <begin position="282"/>
        <end position="736"/>
    </location>
</feature>
<dbReference type="Pfam" id="PF00593">
    <property type="entry name" value="TonB_dep_Rec_b-barrel"/>
    <property type="match status" value="1"/>
</dbReference>
<dbReference type="AlphaFoldDB" id="A0A1H3ITF3"/>
<name>A0A1H3ITF3_9PROT</name>
<dbReference type="PROSITE" id="PS52016">
    <property type="entry name" value="TONB_DEPENDENT_REC_3"/>
    <property type="match status" value="1"/>
</dbReference>
<reference evidence="17 18" key="1">
    <citation type="submission" date="2016-10" db="EMBL/GenBank/DDBJ databases">
        <authorList>
            <person name="de Groot N.N."/>
        </authorList>
    </citation>
    <scope>NUCLEOTIDE SEQUENCE [LARGE SCALE GENOMIC DNA]</scope>
    <source>
        <strain evidence="17 18">Nm1</strain>
    </source>
</reference>
<evidence type="ECO:0000256" key="4">
    <source>
        <dbReference type="ARBA" id="ARBA00022452"/>
    </source>
</evidence>
<dbReference type="Pfam" id="PF07715">
    <property type="entry name" value="Plug"/>
    <property type="match status" value="1"/>
</dbReference>
<evidence type="ECO:0000256" key="1">
    <source>
        <dbReference type="ARBA" id="ARBA00004571"/>
    </source>
</evidence>
<evidence type="ECO:0000256" key="2">
    <source>
        <dbReference type="ARBA" id="ARBA00009810"/>
    </source>
</evidence>
<evidence type="ECO:0000256" key="3">
    <source>
        <dbReference type="ARBA" id="ARBA00022448"/>
    </source>
</evidence>
<dbReference type="InterPro" id="IPR036942">
    <property type="entry name" value="Beta-barrel_TonB_sf"/>
</dbReference>
<keyword evidence="7 13" id="KW-0798">TonB box</keyword>
<organism evidence="17 18">
    <name type="scientific">Nitrosomonas halophila</name>
    <dbReference type="NCBI Taxonomy" id="44576"/>
    <lineage>
        <taxon>Bacteria</taxon>
        <taxon>Pseudomonadati</taxon>
        <taxon>Pseudomonadota</taxon>
        <taxon>Betaproteobacteria</taxon>
        <taxon>Nitrosomonadales</taxon>
        <taxon>Nitrosomonadaceae</taxon>
        <taxon>Nitrosomonas</taxon>
    </lineage>
</organism>
<dbReference type="Proteomes" id="UP000198640">
    <property type="component" value="Unassembled WGS sequence"/>
</dbReference>
<dbReference type="PROSITE" id="PS01156">
    <property type="entry name" value="TONB_DEPENDENT_REC_2"/>
    <property type="match status" value="1"/>
</dbReference>
<comment type="similarity">
    <text evidence="2 11 13">Belongs to the TonB-dependent receptor family.</text>
</comment>
<protein>
    <submittedName>
        <fullName evidence="17">Fe(3+) dicitrate transport protein</fullName>
    </submittedName>
</protein>
<evidence type="ECO:0000256" key="8">
    <source>
        <dbReference type="ARBA" id="ARBA00023136"/>
    </source>
</evidence>
<keyword evidence="4 11" id="KW-1134">Transmembrane beta strand</keyword>
<evidence type="ECO:0000256" key="12">
    <source>
        <dbReference type="PROSITE-ProRule" id="PRU10144"/>
    </source>
</evidence>
<dbReference type="Gene3D" id="2.40.170.20">
    <property type="entry name" value="TonB-dependent receptor, beta-barrel domain"/>
    <property type="match status" value="1"/>
</dbReference>
<proteinExistence type="inferred from homology"/>
<dbReference type="Gene3D" id="2.170.130.10">
    <property type="entry name" value="TonB-dependent receptor, plug domain"/>
    <property type="match status" value="1"/>
</dbReference>